<dbReference type="HOGENOM" id="CLU_2393388_0_0_0"/>
<dbReference type="AlphaFoldDB" id="E3CWV6"/>
<dbReference type="STRING" id="584708.Apau_0979"/>
<feature type="domain" description="IrrE N-terminal-like" evidence="1">
    <location>
        <begin position="10"/>
        <end position="79"/>
    </location>
</feature>
<dbReference type="eggNOG" id="COG2856">
    <property type="taxonomic scope" value="Bacteria"/>
</dbReference>
<organism evidence="2 3">
    <name type="scientific">Aminomonas paucivorans DSM 12260</name>
    <dbReference type="NCBI Taxonomy" id="584708"/>
    <lineage>
        <taxon>Bacteria</taxon>
        <taxon>Thermotogati</taxon>
        <taxon>Synergistota</taxon>
        <taxon>Synergistia</taxon>
        <taxon>Synergistales</taxon>
        <taxon>Synergistaceae</taxon>
        <taxon>Aminomonas</taxon>
    </lineage>
</organism>
<sequence length="93" mass="11416">MLDLRHEDLPMDLWGLHLVRGNRGRILINCHLPPLWRRFTLFHELFHLLYHRKGERFWSRTFQPLSRFEHEADCFAWAAIWPEWSGGDYAQWD</sequence>
<dbReference type="PaxDb" id="584708-Apau_0979"/>
<dbReference type="RefSeq" id="WP_006300587.1">
    <property type="nucleotide sequence ID" value="NZ_CM001022.1"/>
</dbReference>
<gene>
    <name evidence="2" type="ORF">Apau_0979</name>
</gene>
<accession>E3CWV6</accession>
<evidence type="ECO:0000313" key="2">
    <source>
        <dbReference type="EMBL" id="EFQ23406.1"/>
    </source>
</evidence>
<dbReference type="Proteomes" id="UP000005096">
    <property type="component" value="Chromosome"/>
</dbReference>
<dbReference type="Pfam" id="PF06114">
    <property type="entry name" value="Peptidase_M78"/>
    <property type="match status" value="1"/>
</dbReference>
<name>E3CWV6_9BACT</name>
<evidence type="ECO:0000259" key="1">
    <source>
        <dbReference type="Pfam" id="PF06114"/>
    </source>
</evidence>
<reference evidence="2 3" key="1">
    <citation type="journal article" date="2010" name="Stand. Genomic Sci.">
        <title>Non-contiguous finished genome sequence of Aminomonas paucivorans type strain (GLU-3).</title>
        <authorList>
            <person name="Pitluck S."/>
            <person name="Yasawong M."/>
            <person name="Held B."/>
            <person name="Lapidus A."/>
            <person name="Nolan M."/>
            <person name="Copeland A."/>
            <person name="Lucas S."/>
            <person name="Del Rio T.G."/>
            <person name="Tice H."/>
            <person name="Cheng J.F."/>
            <person name="Chertkov O."/>
            <person name="Goodwin L."/>
            <person name="Tapia R."/>
            <person name="Han C."/>
            <person name="Liolios K."/>
            <person name="Ivanova N."/>
            <person name="Mavromatis K."/>
            <person name="Ovchinnikova G."/>
            <person name="Pati A."/>
            <person name="Chen A."/>
            <person name="Palaniappan K."/>
            <person name="Land M."/>
            <person name="Hauser L."/>
            <person name="Chang Y.J."/>
            <person name="Jeffries C.D."/>
            <person name="Pukall R."/>
            <person name="Spring S."/>
            <person name="Rohde M."/>
            <person name="Sikorski J."/>
            <person name="Goker M."/>
            <person name="Woyke T."/>
            <person name="Bristow J."/>
            <person name="Eisen J.A."/>
            <person name="Markowitz V."/>
            <person name="Hugenholtz P."/>
            <person name="Kyrpides N.C."/>
            <person name="Klenk H.P."/>
        </authorList>
    </citation>
    <scope>NUCLEOTIDE SEQUENCE [LARGE SCALE GENOMIC DNA]</scope>
    <source>
        <strain evidence="2 3">DSM 12260</strain>
    </source>
</reference>
<evidence type="ECO:0000313" key="3">
    <source>
        <dbReference type="Proteomes" id="UP000005096"/>
    </source>
</evidence>
<protein>
    <recommendedName>
        <fullName evidence="1">IrrE N-terminal-like domain-containing protein</fullName>
    </recommendedName>
</protein>
<dbReference type="EMBL" id="CM001022">
    <property type="protein sequence ID" value="EFQ23406.1"/>
    <property type="molecule type" value="Genomic_DNA"/>
</dbReference>
<keyword evidence="3" id="KW-1185">Reference proteome</keyword>
<dbReference type="Gene3D" id="1.10.10.2910">
    <property type="match status" value="1"/>
</dbReference>
<dbReference type="InterPro" id="IPR010359">
    <property type="entry name" value="IrrE_HExxH"/>
</dbReference>
<proteinExistence type="predicted"/>